<comment type="caution">
    <text evidence="5">The sequence shown here is derived from an EMBL/GenBank/DDBJ whole genome shotgun (WGS) entry which is preliminary data.</text>
</comment>
<organism evidence="5 6">
    <name type="scientific">Vitis vinifera</name>
    <name type="common">Grape</name>
    <dbReference type="NCBI Taxonomy" id="29760"/>
    <lineage>
        <taxon>Eukaryota</taxon>
        <taxon>Viridiplantae</taxon>
        <taxon>Streptophyta</taxon>
        <taxon>Embryophyta</taxon>
        <taxon>Tracheophyta</taxon>
        <taxon>Spermatophyta</taxon>
        <taxon>Magnoliopsida</taxon>
        <taxon>eudicotyledons</taxon>
        <taxon>Gunneridae</taxon>
        <taxon>Pentapetalae</taxon>
        <taxon>rosids</taxon>
        <taxon>Vitales</taxon>
        <taxon>Vitaceae</taxon>
        <taxon>Viteae</taxon>
        <taxon>Vitis</taxon>
    </lineage>
</organism>
<feature type="domain" description="Ubiquitin-like protease family profile" evidence="4">
    <location>
        <begin position="51"/>
        <end position="84"/>
    </location>
</feature>
<sequence>MVILDYGDYVPHVEWTASTTSVVLNNLKANATSQVIMDRCRMYVDADILGHDLGTCDLLFIPVCENNHWHLHVVNFPIRRVEILSFLPLRWGNNISASTW</sequence>
<evidence type="ECO:0000256" key="3">
    <source>
        <dbReference type="ARBA" id="ARBA00022801"/>
    </source>
</evidence>
<evidence type="ECO:0000256" key="2">
    <source>
        <dbReference type="ARBA" id="ARBA00022670"/>
    </source>
</evidence>
<evidence type="ECO:0000313" key="5">
    <source>
        <dbReference type="EMBL" id="RVW36346.1"/>
    </source>
</evidence>
<accession>A0A438DLM2</accession>
<dbReference type="EMBL" id="QGNW01001573">
    <property type="protein sequence ID" value="RVW36346.1"/>
    <property type="molecule type" value="Genomic_DNA"/>
</dbReference>
<dbReference type="InterPro" id="IPR003653">
    <property type="entry name" value="Peptidase_C48_C"/>
</dbReference>
<dbReference type="Proteomes" id="UP000288805">
    <property type="component" value="Unassembled WGS sequence"/>
</dbReference>
<dbReference type="InterPro" id="IPR038765">
    <property type="entry name" value="Papain-like_cys_pep_sf"/>
</dbReference>
<evidence type="ECO:0000259" key="4">
    <source>
        <dbReference type="Pfam" id="PF02902"/>
    </source>
</evidence>
<comment type="similarity">
    <text evidence="1">Belongs to the peptidase C48 family.</text>
</comment>
<reference evidence="5 6" key="1">
    <citation type="journal article" date="2018" name="PLoS Genet.">
        <title>Population sequencing reveals clonal diversity and ancestral inbreeding in the grapevine cultivar Chardonnay.</title>
        <authorList>
            <person name="Roach M.J."/>
            <person name="Johnson D.L."/>
            <person name="Bohlmann J."/>
            <person name="van Vuuren H.J."/>
            <person name="Jones S.J."/>
            <person name="Pretorius I.S."/>
            <person name="Schmidt S.A."/>
            <person name="Borneman A.R."/>
        </authorList>
    </citation>
    <scope>NUCLEOTIDE SEQUENCE [LARGE SCALE GENOMIC DNA]</scope>
    <source>
        <strain evidence="6">cv. Chardonnay</strain>
        <tissue evidence="5">Leaf</tissue>
    </source>
</reference>
<name>A0A438DLM2_VITVI</name>
<keyword evidence="3" id="KW-0378">Hydrolase</keyword>
<dbReference type="AlphaFoldDB" id="A0A438DLM2"/>
<dbReference type="Gene3D" id="3.40.395.10">
    <property type="entry name" value="Adenoviral Proteinase, Chain A"/>
    <property type="match status" value="1"/>
</dbReference>
<dbReference type="GO" id="GO:0006508">
    <property type="term" value="P:proteolysis"/>
    <property type="evidence" value="ECO:0007669"/>
    <property type="project" value="UniProtKB-KW"/>
</dbReference>
<proteinExistence type="inferred from homology"/>
<evidence type="ECO:0000313" key="6">
    <source>
        <dbReference type="Proteomes" id="UP000288805"/>
    </source>
</evidence>
<gene>
    <name evidence="5" type="ORF">CK203_109763</name>
</gene>
<dbReference type="SUPFAM" id="SSF54001">
    <property type="entry name" value="Cysteine proteinases"/>
    <property type="match status" value="1"/>
</dbReference>
<evidence type="ECO:0000256" key="1">
    <source>
        <dbReference type="ARBA" id="ARBA00005234"/>
    </source>
</evidence>
<dbReference type="Pfam" id="PF02902">
    <property type="entry name" value="Peptidase_C48"/>
    <property type="match status" value="1"/>
</dbReference>
<keyword evidence="2" id="KW-0645">Protease</keyword>
<dbReference type="GO" id="GO:0008234">
    <property type="term" value="F:cysteine-type peptidase activity"/>
    <property type="evidence" value="ECO:0007669"/>
    <property type="project" value="InterPro"/>
</dbReference>
<protein>
    <recommendedName>
        <fullName evidence="4">Ubiquitin-like protease family profile domain-containing protein</fullName>
    </recommendedName>
</protein>